<gene>
    <name evidence="1" type="ORF">AC579_9988</name>
</gene>
<name>A0A139I4L0_9PEZI</name>
<proteinExistence type="predicted"/>
<reference evidence="1 2" key="1">
    <citation type="submission" date="2015-07" db="EMBL/GenBank/DDBJ databases">
        <title>Comparative genomics of the Sigatoka disease complex on banana suggests a link between parallel evolutionary changes in Pseudocercospora fijiensis and Pseudocercospora eumusae and increased virulence on the banana host.</title>
        <authorList>
            <person name="Chang T.-C."/>
            <person name="Salvucci A."/>
            <person name="Crous P.W."/>
            <person name="Stergiopoulos I."/>
        </authorList>
    </citation>
    <scope>NUCLEOTIDE SEQUENCE [LARGE SCALE GENOMIC DNA]</scope>
    <source>
        <strain evidence="1 2">CBS 116634</strain>
    </source>
</reference>
<dbReference type="Proteomes" id="UP000073492">
    <property type="component" value="Unassembled WGS sequence"/>
</dbReference>
<dbReference type="AlphaFoldDB" id="A0A139I4L0"/>
<protein>
    <submittedName>
        <fullName evidence="1">Uncharacterized protein</fullName>
    </submittedName>
</protein>
<accession>A0A139I4L0</accession>
<evidence type="ECO:0000313" key="1">
    <source>
        <dbReference type="EMBL" id="KXT09676.1"/>
    </source>
</evidence>
<organism evidence="1 2">
    <name type="scientific">Pseudocercospora musae</name>
    <dbReference type="NCBI Taxonomy" id="113226"/>
    <lineage>
        <taxon>Eukaryota</taxon>
        <taxon>Fungi</taxon>
        <taxon>Dikarya</taxon>
        <taxon>Ascomycota</taxon>
        <taxon>Pezizomycotina</taxon>
        <taxon>Dothideomycetes</taxon>
        <taxon>Dothideomycetidae</taxon>
        <taxon>Mycosphaerellales</taxon>
        <taxon>Mycosphaerellaceae</taxon>
        <taxon>Pseudocercospora</taxon>
    </lineage>
</organism>
<keyword evidence="2" id="KW-1185">Reference proteome</keyword>
<dbReference type="EMBL" id="LFZO01000316">
    <property type="protein sequence ID" value="KXT09676.1"/>
    <property type="molecule type" value="Genomic_DNA"/>
</dbReference>
<comment type="caution">
    <text evidence="1">The sequence shown here is derived from an EMBL/GenBank/DDBJ whole genome shotgun (WGS) entry which is preliminary data.</text>
</comment>
<evidence type="ECO:0000313" key="2">
    <source>
        <dbReference type="Proteomes" id="UP000073492"/>
    </source>
</evidence>
<sequence length="68" mass="7732">MSRHTVQVFVPVYPGYENGAEMGDGIVRPANKTLRWKDITFIKLDGIEGIPVQITFRFLPTTILKVQK</sequence>
<dbReference type="OrthoDB" id="3799483at2759"/>